<accession>A0ABV5J813</accession>
<keyword evidence="2" id="KW-0547">Nucleotide-binding</keyword>
<evidence type="ECO:0000259" key="4">
    <source>
        <dbReference type="PROSITE" id="PS50893"/>
    </source>
</evidence>
<keyword evidence="3 5" id="KW-0067">ATP-binding</keyword>
<proteinExistence type="inferred from homology"/>
<protein>
    <submittedName>
        <fullName evidence="5">ABC transporter ATP-binding protein</fullName>
    </submittedName>
</protein>
<dbReference type="InterPro" id="IPR027417">
    <property type="entry name" value="P-loop_NTPase"/>
</dbReference>
<dbReference type="SUPFAM" id="SSF52540">
    <property type="entry name" value="P-loop containing nucleoside triphosphate hydrolases"/>
    <property type="match status" value="1"/>
</dbReference>
<dbReference type="InterPro" id="IPR015854">
    <property type="entry name" value="ABC_transpr_LolD-like"/>
</dbReference>
<dbReference type="GO" id="GO:0005524">
    <property type="term" value="F:ATP binding"/>
    <property type="evidence" value="ECO:0007669"/>
    <property type="project" value="UniProtKB-KW"/>
</dbReference>
<feature type="domain" description="ABC transporter" evidence="4">
    <location>
        <begin position="2"/>
        <end position="211"/>
    </location>
</feature>
<dbReference type="PANTHER" id="PTHR24220">
    <property type="entry name" value="IMPORT ATP-BINDING PROTEIN"/>
    <property type="match status" value="1"/>
</dbReference>
<gene>
    <name evidence="5" type="ORF">ACFFUR_14205</name>
</gene>
<dbReference type="PROSITE" id="PS50893">
    <property type="entry name" value="ABC_TRANSPORTER_2"/>
    <property type="match status" value="1"/>
</dbReference>
<name>A0ABV5J813_9BACT</name>
<evidence type="ECO:0000313" key="5">
    <source>
        <dbReference type="EMBL" id="MFB9212964.1"/>
    </source>
</evidence>
<dbReference type="Pfam" id="PF00005">
    <property type="entry name" value="ABC_tran"/>
    <property type="match status" value="1"/>
</dbReference>
<evidence type="ECO:0000313" key="6">
    <source>
        <dbReference type="Proteomes" id="UP001589654"/>
    </source>
</evidence>
<dbReference type="Proteomes" id="UP001589654">
    <property type="component" value="Unassembled WGS sequence"/>
</dbReference>
<dbReference type="RefSeq" id="WP_290248423.1">
    <property type="nucleotide sequence ID" value="NZ_JAUFQT010000001.1"/>
</dbReference>
<organism evidence="5 6">
    <name type="scientific">Echinicola jeungdonensis</name>
    <dbReference type="NCBI Taxonomy" id="709343"/>
    <lineage>
        <taxon>Bacteria</taxon>
        <taxon>Pseudomonadati</taxon>
        <taxon>Bacteroidota</taxon>
        <taxon>Cytophagia</taxon>
        <taxon>Cytophagales</taxon>
        <taxon>Cyclobacteriaceae</taxon>
        <taxon>Echinicola</taxon>
    </lineage>
</organism>
<dbReference type="InterPro" id="IPR003439">
    <property type="entry name" value="ABC_transporter-like_ATP-bd"/>
</dbReference>
<evidence type="ECO:0000256" key="2">
    <source>
        <dbReference type="ARBA" id="ARBA00022741"/>
    </source>
</evidence>
<dbReference type="Gene3D" id="3.40.50.300">
    <property type="entry name" value="P-loop containing nucleotide triphosphate hydrolases"/>
    <property type="match status" value="1"/>
</dbReference>
<dbReference type="EMBL" id="JBHMEW010000065">
    <property type="protein sequence ID" value="MFB9212964.1"/>
    <property type="molecule type" value="Genomic_DNA"/>
</dbReference>
<evidence type="ECO:0000256" key="3">
    <source>
        <dbReference type="ARBA" id="ARBA00022840"/>
    </source>
</evidence>
<reference evidence="5 6" key="1">
    <citation type="submission" date="2024-09" db="EMBL/GenBank/DDBJ databases">
        <authorList>
            <person name="Sun Q."/>
            <person name="Mori K."/>
        </authorList>
    </citation>
    <scope>NUCLEOTIDE SEQUENCE [LARGE SCALE GENOMIC DNA]</scope>
    <source>
        <strain evidence="5 6">CECT 7682</strain>
    </source>
</reference>
<comment type="caution">
    <text evidence="5">The sequence shown here is derived from an EMBL/GenBank/DDBJ whole genome shotgun (WGS) entry which is preliminary data.</text>
</comment>
<dbReference type="InterPro" id="IPR003593">
    <property type="entry name" value="AAA+_ATPase"/>
</dbReference>
<dbReference type="SMART" id="SM00382">
    <property type="entry name" value="AAA"/>
    <property type="match status" value="1"/>
</dbReference>
<comment type="similarity">
    <text evidence="1">Belongs to the ABC transporter superfamily.</text>
</comment>
<evidence type="ECO:0000256" key="1">
    <source>
        <dbReference type="ARBA" id="ARBA00005417"/>
    </source>
</evidence>
<sequence>MIYTEGLSYKYQHSGQIKIPDISLEAGRELLVLGRSGSGKTTLLNILGGLLKPLQGKVIIDGVDLYQMKGARLDKFRGAHIGMVFQKPHILPPLTVEENLKIAQFFAGKTNGRQLKMILEDLGMTYKAKSKVQNLSEGEAQRLSIARALVNGPKVILADEPTASLDDFHAEKVIRLLKLQAHKMNSALIIVTHDQRIKQHISDQIIMGGDL</sequence>
<keyword evidence="6" id="KW-1185">Reference proteome</keyword>
<dbReference type="PANTHER" id="PTHR24220:SF689">
    <property type="entry name" value="LIPOPROTEIN-RELEASING SYSTEM ATP-BINDING PROTEIN LOLD"/>
    <property type="match status" value="1"/>
</dbReference>